<gene>
    <name evidence="1" type="ORF">DICVIV_10345</name>
</gene>
<proteinExistence type="predicted"/>
<accession>A0A0D8XIN7</accession>
<evidence type="ECO:0000313" key="1">
    <source>
        <dbReference type="EMBL" id="KJH43627.1"/>
    </source>
</evidence>
<dbReference type="AlphaFoldDB" id="A0A0D8XIN7"/>
<keyword evidence="2" id="KW-1185">Reference proteome</keyword>
<name>A0A0D8XIN7_DICVI</name>
<reference evidence="2" key="2">
    <citation type="journal article" date="2016" name="Sci. Rep.">
        <title>Dictyocaulus viviparus genome, variome and transcriptome elucidate lungworm biology and support future intervention.</title>
        <authorList>
            <person name="McNulty S.N."/>
            <person name="Strube C."/>
            <person name="Rosa B.A."/>
            <person name="Martin J.C."/>
            <person name="Tyagi R."/>
            <person name="Choi Y.J."/>
            <person name="Wang Q."/>
            <person name="Hallsworth Pepin K."/>
            <person name="Zhang X."/>
            <person name="Ozersky P."/>
            <person name="Wilson R.K."/>
            <person name="Sternberg P.W."/>
            <person name="Gasser R.B."/>
            <person name="Mitreva M."/>
        </authorList>
    </citation>
    <scope>NUCLEOTIDE SEQUENCE [LARGE SCALE GENOMIC DNA]</scope>
    <source>
        <strain evidence="2">HannoverDv2000</strain>
    </source>
</reference>
<sequence length="58" mass="6885">MTFLLECFEKRPFGRIVITEYHNVNVPDVNIEEEERSEEDTGDRKEDKLIIIVMLAQM</sequence>
<dbReference type="Proteomes" id="UP000053766">
    <property type="component" value="Unassembled WGS sequence"/>
</dbReference>
<dbReference type="OrthoDB" id="5830839at2759"/>
<organism evidence="1 2">
    <name type="scientific">Dictyocaulus viviparus</name>
    <name type="common">Bovine lungworm</name>
    <dbReference type="NCBI Taxonomy" id="29172"/>
    <lineage>
        <taxon>Eukaryota</taxon>
        <taxon>Metazoa</taxon>
        <taxon>Ecdysozoa</taxon>
        <taxon>Nematoda</taxon>
        <taxon>Chromadorea</taxon>
        <taxon>Rhabditida</taxon>
        <taxon>Rhabditina</taxon>
        <taxon>Rhabditomorpha</taxon>
        <taxon>Strongyloidea</taxon>
        <taxon>Metastrongylidae</taxon>
        <taxon>Dictyocaulus</taxon>
    </lineage>
</organism>
<evidence type="ECO:0000313" key="2">
    <source>
        <dbReference type="Proteomes" id="UP000053766"/>
    </source>
</evidence>
<dbReference type="EMBL" id="KN716540">
    <property type="protein sequence ID" value="KJH43627.1"/>
    <property type="molecule type" value="Genomic_DNA"/>
</dbReference>
<reference evidence="1 2" key="1">
    <citation type="submission" date="2013-11" db="EMBL/GenBank/DDBJ databases">
        <title>Draft genome of the bovine lungworm Dictyocaulus viviparus.</title>
        <authorList>
            <person name="Mitreva M."/>
        </authorList>
    </citation>
    <scope>NUCLEOTIDE SEQUENCE [LARGE SCALE GENOMIC DNA]</scope>
    <source>
        <strain evidence="1 2">HannoverDv2000</strain>
    </source>
</reference>
<protein>
    <submittedName>
        <fullName evidence="1">Uncharacterized protein</fullName>
    </submittedName>
</protein>